<reference evidence="1" key="1">
    <citation type="submission" date="2016-10" db="EMBL/GenBank/DDBJ databases">
        <authorList>
            <person name="Varghese N."/>
            <person name="Submissions S."/>
        </authorList>
    </citation>
    <scope>NUCLEOTIDE SEQUENCE [LARGE SCALE GENOMIC DNA]</scope>
    <source>
        <strain evidence="1">LMG 25555</strain>
    </source>
</reference>
<dbReference type="Pfam" id="PF09498">
    <property type="entry name" value="DUF2388"/>
    <property type="match status" value="1"/>
</dbReference>
<proteinExistence type="predicted"/>
<dbReference type="AlphaFoldDB" id="A0A1H5ILP1"/>
<organism evidence="1 2">
    <name type="scientific">Pseudomonas deceptionensis</name>
    <dbReference type="NCBI Taxonomy" id="882211"/>
    <lineage>
        <taxon>Bacteria</taxon>
        <taxon>Pseudomonadati</taxon>
        <taxon>Pseudomonadota</taxon>
        <taxon>Gammaproteobacteria</taxon>
        <taxon>Pseudomonadales</taxon>
        <taxon>Pseudomonadaceae</taxon>
        <taxon>Pseudomonas</taxon>
    </lineage>
</organism>
<accession>A0A1H5ILP1</accession>
<protein>
    <recommendedName>
        <fullName evidence="3">Holliday junction resolvase</fullName>
    </recommendedName>
</protein>
<dbReference type="NCBIfam" id="TIGR02448">
    <property type="entry name" value="conserverd hypothetical protein"/>
    <property type="match status" value="1"/>
</dbReference>
<evidence type="ECO:0000313" key="1">
    <source>
        <dbReference type="EMBL" id="SEE40974.1"/>
    </source>
</evidence>
<evidence type="ECO:0008006" key="3">
    <source>
        <dbReference type="Google" id="ProtNLM"/>
    </source>
</evidence>
<name>A0A1H5ILP1_PSEDM</name>
<gene>
    <name evidence="1" type="ORF">SAMN04489800_0743</name>
</gene>
<dbReference type="InterPro" id="IPR012661">
    <property type="entry name" value="CHP02448"/>
</dbReference>
<comment type="caution">
    <text evidence="1">The sequence shown here is derived from an EMBL/GenBank/DDBJ whole genome shotgun (WGS) entry which is preliminary data.</text>
</comment>
<keyword evidence="2" id="KW-1185">Reference proteome</keyword>
<evidence type="ECO:0000313" key="2">
    <source>
        <dbReference type="Proteomes" id="UP000183613"/>
    </source>
</evidence>
<sequence length="147" mass="15781">MGCVAALFYKSEGPSVLIAACGSGYRTWNRAGPAPAITLALDLIQTASRPMRFSLFALLALCWTQSANAFDLTTQNLVLSGYVTSKVTSAPFDRKLIRAAQDDAAVFIASDGQIRGAQLESALRYLRQHPPTFSASDLELAQAILVQ</sequence>
<dbReference type="Proteomes" id="UP000183613">
    <property type="component" value="Unassembled WGS sequence"/>
</dbReference>
<dbReference type="EMBL" id="FNUD01000002">
    <property type="protein sequence ID" value="SEE40974.1"/>
    <property type="molecule type" value="Genomic_DNA"/>
</dbReference>